<evidence type="ECO:0000313" key="3">
    <source>
        <dbReference type="EMBL" id="OON75660.1"/>
    </source>
</evidence>
<keyword evidence="4" id="KW-1185">Reference proteome</keyword>
<dbReference type="InterPro" id="IPR003594">
    <property type="entry name" value="HATPase_dom"/>
</dbReference>
<dbReference type="SUPFAM" id="SSF55874">
    <property type="entry name" value="ATPase domain of HSP90 chaperone/DNA topoisomerase II/histidine kinase"/>
    <property type="match status" value="1"/>
</dbReference>
<proteinExistence type="predicted"/>
<gene>
    <name evidence="3" type="ORF">B1H18_22550</name>
</gene>
<evidence type="ECO:0000259" key="2">
    <source>
        <dbReference type="Pfam" id="PF13581"/>
    </source>
</evidence>
<organism evidence="3 4">
    <name type="scientific">Streptomyces tsukubensis</name>
    <dbReference type="NCBI Taxonomy" id="83656"/>
    <lineage>
        <taxon>Bacteria</taxon>
        <taxon>Bacillati</taxon>
        <taxon>Actinomycetota</taxon>
        <taxon>Actinomycetes</taxon>
        <taxon>Kitasatosporales</taxon>
        <taxon>Streptomycetaceae</taxon>
        <taxon>Streptomyces</taxon>
    </lineage>
</organism>
<dbReference type="CDD" id="cd16936">
    <property type="entry name" value="HATPase_RsbW-like"/>
    <property type="match status" value="1"/>
</dbReference>
<name>A0A1V4A502_9ACTN</name>
<accession>A0A1V4A502</accession>
<dbReference type="Proteomes" id="UP000190539">
    <property type="component" value="Unassembled WGS sequence"/>
</dbReference>
<protein>
    <recommendedName>
        <fullName evidence="2">Histidine kinase/HSP90-like ATPase domain-containing protein</fullName>
    </recommendedName>
</protein>
<comment type="caution">
    <text evidence="3">The sequence shown here is derived from an EMBL/GenBank/DDBJ whole genome shotgun (WGS) entry which is preliminary data.</text>
</comment>
<feature type="domain" description="Histidine kinase/HSP90-like ATPase" evidence="2">
    <location>
        <begin position="4"/>
        <end position="113"/>
    </location>
</feature>
<evidence type="ECO:0000256" key="1">
    <source>
        <dbReference type="ARBA" id="ARBA00022527"/>
    </source>
</evidence>
<dbReference type="Gene3D" id="3.30.565.10">
    <property type="entry name" value="Histidine kinase-like ATPase, C-terminal domain"/>
    <property type="match status" value="1"/>
</dbReference>
<dbReference type="InterPro" id="IPR036890">
    <property type="entry name" value="HATPase_C_sf"/>
</dbReference>
<dbReference type="AlphaFoldDB" id="A0A1V4A502"/>
<evidence type="ECO:0000313" key="4">
    <source>
        <dbReference type="Proteomes" id="UP000190539"/>
    </source>
</evidence>
<sequence length="127" mass="13741">MAHASVPQARRSARRCLAIFGWGGDCDGAVVIVSELVTNAVHYAFRLSEPVLLRLAVLADSRLCIEVVDPFPEFPDFDALFVPAPDFEGGRGLFLVRALGASLMWHPIAGAGKSVSAYLPEKSEETR</sequence>
<keyword evidence="1" id="KW-0723">Serine/threonine-protein kinase</keyword>
<dbReference type="STRING" id="83656.B1H18_22550"/>
<dbReference type="GO" id="GO:0004674">
    <property type="term" value="F:protein serine/threonine kinase activity"/>
    <property type="evidence" value="ECO:0007669"/>
    <property type="project" value="UniProtKB-KW"/>
</dbReference>
<dbReference type="InterPro" id="IPR050267">
    <property type="entry name" value="Anti-sigma-factor_SerPK"/>
</dbReference>
<dbReference type="Pfam" id="PF13581">
    <property type="entry name" value="HATPase_c_2"/>
    <property type="match status" value="1"/>
</dbReference>
<keyword evidence="1" id="KW-0808">Transferase</keyword>
<dbReference type="PANTHER" id="PTHR35526:SF3">
    <property type="entry name" value="ANTI-SIGMA-F FACTOR RSBW"/>
    <property type="match status" value="1"/>
</dbReference>
<dbReference type="EMBL" id="MVFC01000021">
    <property type="protein sequence ID" value="OON75660.1"/>
    <property type="molecule type" value="Genomic_DNA"/>
</dbReference>
<dbReference type="PANTHER" id="PTHR35526">
    <property type="entry name" value="ANTI-SIGMA-F FACTOR RSBW-RELATED"/>
    <property type="match status" value="1"/>
</dbReference>
<reference evidence="3 4" key="1">
    <citation type="submission" date="2017-02" db="EMBL/GenBank/DDBJ databases">
        <title>Draft Genome Sequence of Streptomyces tsukubaensis F601, a Producer of the immunosuppressant tacrolimus FK506.</title>
        <authorList>
            <person name="Zong G."/>
            <person name="Zhong C."/>
            <person name="Fu J."/>
            <person name="Qin R."/>
            <person name="Cao G."/>
        </authorList>
    </citation>
    <scope>NUCLEOTIDE SEQUENCE [LARGE SCALE GENOMIC DNA]</scope>
    <source>
        <strain evidence="3 4">F601</strain>
    </source>
</reference>
<keyword evidence="1" id="KW-0418">Kinase</keyword>